<accession>A0A8H8A196</accession>
<dbReference type="Proteomes" id="UP000673691">
    <property type="component" value="Unassembled WGS sequence"/>
</dbReference>
<dbReference type="InterPro" id="IPR001680">
    <property type="entry name" value="WD40_rpt"/>
</dbReference>
<feature type="compositionally biased region" description="Low complexity" evidence="4">
    <location>
        <begin position="40"/>
        <end position="57"/>
    </location>
</feature>
<dbReference type="InterPro" id="IPR036322">
    <property type="entry name" value="WD40_repeat_dom_sf"/>
</dbReference>
<name>A0A8H8A196_9FUNG</name>
<feature type="repeat" description="WD" evidence="3">
    <location>
        <begin position="235"/>
        <end position="268"/>
    </location>
</feature>
<feature type="region of interest" description="Disordered" evidence="4">
    <location>
        <begin position="29"/>
        <end position="57"/>
    </location>
</feature>
<dbReference type="EMBL" id="JAEFCI010001242">
    <property type="protein sequence ID" value="KAG5463037.1"/>
    <property type="molecule type" value="Genomic_DNA"/>
</dbReference>
<dbReference type="PROSITE" id="PS50082">
    <property type="entry name" value="WD_REPEATS_2"/>
    <property type="match status" value="2"/>
</dbReference>
<feature type="region of interest" description="Disordered" evidence="4">
    <location>
        <begin position="174"/>
        <end position="196"/>
    </location>
</feature>
<evidence type="ECO:0000256" key="4">
    <source>
        <dbReference type="SAM" id="MobiDB-lite"/>
    </source>
</evidence>
<dbReference type="PROSITE" id="PS00678">
    <property type="entry name" value="WD_REPEATS_1"/>
    <property type="match status" value="1"/>
</dbReference>
<keyword evidence="6" id="KW-1185">Reference proteome</keyword>
<feature type="compositionally biased region" description="Basic residues" evidence="4">
    <location>
        <begin position="89"/>
        <end position="100"/>
    </location>
</feature>
<evidence type="ECO:0000313" key="5">
    <source>
        <dbReference type="EMBL" id="KAG5463037.1"/>
    </source>
</evidence>
<organism evidence="5 6">
    <name type="scientific">Olpidium bornovanus</name>
    <dbReference type="NCBI Taxonomy" id="278681"/>
    <lineage>
        <taxon>Eukaryota</taxon>
        <taxon>Fungi</taxon>
        <taxon>Fungi incertae sedis</taxon>
        <taxon>Olpidiomycota</taxon>
        <taxon>Olpidiomycotina</taxon>
        <taxon>Olpidiomycetes</taxon>
        <taxon>Olpidiales</taxon>
        <taxon>Olpidiaceae</taxon>
        <taxon>Olpidium</taxon>
    </lineage>
</organism>
<keyword evidence="2" id="KW-0677">Repeat</keyword>
<dbReference type="SUPFAM" id="SSF50978">
    <property type="entry name" value="WD40 repeat-like"/>
    <property type="match status" value="1"/>
</dbReference>
<dbReference type="InterPro" id="IPR015943">
    <property type="entry name" value="WD40/YVTN_repeat-like_dom_sf"/>
</dbReference>
<dbReference type="OrthoDB" id="256303at2759"/>
<keyword evidence="1 3" id="KW-0853">WD repeat</keyword>
<dbReference type="Pfam" id="PF00400">
    <property type="entry name" value="WD40"/>
    <property type="match status" value="3"/>
</dbReference>
<comment type="caution">
    <text evidence="5">The sequence shown here is derived from an EMBL/GenBank/DDBJ whole genome shotgun (WGS) entry which is preliminary data.</text>
</comment>
<feature type="compositionally biased region" description="Low complexity" evidence="4">
    <location>
        <begin position="101"/>
        <end position="115"/>
    </location>
</feature>
<gene>
    <name evidence="5" type="ORF">BJ554DRAFT_2227</name>
</gene>
<dbReference type="PROSITE" id="PS50294">
    <property type="entry name" value="WD_REPEATS_REGION"/>
    <property type="match status" value="1"/>
</dbReference>
<dbReference type="AlphaFoldDB" id="A0A8H8A196"/>
<feature type="repeat" description="WD" evidence="3">
    <location>
        <begin position="279"/>
        <end position="320"/>
    </location>
</feature>
<protein>
    <submittedName>
        <fullName evidence="5">WD40-repeat-containing domain protein</fullName>
    </submittedName>
</protein>
<dbReference type="PANTHER" id="PTHR10971">
    <property type="entry name" value="MRNA EXPORT FACTOR AND BUB3"/>
    <property type="match status" value="1"/>
</dbReference>
<evidence type="ECO:0000313" key="6">
    <source>
        <dbReference type="Proteomes" id="UP000673691"/>
    </source>
</evidence>
<feature type="non-terminal residue" evidence="5">
    <location>
        <position position="1"/>
    </location>
</feature>
<reference evidence="5 6" key="1">
    <citation type="journal article" name="Sci. Rep.">
        <title>Genome-scale phylogenetic analyses confirm Olpidium as the closest living zoosporic fungus to the non-flagellated, terrestrial fungi.</title>
        <authorList>
            <person name="Chang Y."/>
            <person name="Rochon D."/>
            <person name="Sekimoto S."/>
            <person name="Wang Y."/>
            <person name="Chovatia M."/>
            <person name="Sandor L."/>
            <person name="Salamov A."/>
            <person name="Grigoriev I.V."/>
            <person name="Stajich J.E."/>
            <person name="Spatafora J.W."/>
        </authorList>
    </citation>
    <scope>NUCLEOTIDE SEQUENCE [LARGE SCALE GENOMIC DNA]</scope>
    <source>
        <strain evidence="5">S191</strain>
    </source>
</reference>
<sequence>FASRLSCIREIPRSSTLFTAPRLCPSCSAASPTARPLGHSQPASQPASDAASAGRSAAGTRGVRPAACCRPFNKLRVATAAAANPGAKAKGKKKNRKTQKQARAAGAARAPVAAPRGRDNAVSPPGTGDAGRTTSGAYLKFPWLRFRPASFRLVQPIVFSGVGNIRRLRQYERGNRTAADDGGKQRQRAGASGPPSCVYRPCGRLTGIAARTKGTPSSSGTLAYAPTSAVGYQVTNPPSDSISDIAFSPQADYLAASSWDNSVRVWEVLPNGSTNAKAMINHDAPALCCSWSKDGTKLVSGGADKAARMLDVATGQSQQVAKHDEPIKSLRLFEAGGFPILATASWDKTVKVRLLEPRSAFDLEDETLTDM</sequence>
<evidence type="ECO:0000256" key="1">
    <source>
        <dbReference type="ARBA" id="ARBA00022574"/>
    </source>
</evidence>
<evidence type="ECO:0000256" key="2">
    <source>
        <dbReference type="ARBA" id="ARBA00022737"/>
    </source>
</evidence>
<feature type="non-terminal residue" evidence="5">
    <location>
        <position position="371"/>
    </location>
</feature>
<feature type="compositionally biased region" description="Basic and acidic residues" evidence="4">
    <location>
        <begin position="174"/>
        <end position="184"/>
    </location>
</feature>
<dbReference type="Gene3D" id="2.130.10.10">
    <property type="entry name" value="YVTN repeat-like/Quinoprotein amine dehydrogenase"/>
    <property type="match status" value="1"/>
</dbReference>
<proteinExistence type="predicted"/>
<dbReference type="SMART" id="SM00320">
    <property type="entry name" value="WD40"/>
    <property type="match status" value="3"/>
</dbReference>
<dbReference type="InterPro" id="IPR019775">
    <property type="entry name" value="WD40_repeat_CS"/>
</dbReference>
<evidence type="ECO:0000256" key="3">
    <source>
        <dbReference type="PROSITE-ProRule" id="PRU00221"/>
    </source>
</evidence>
<feature type="region of interest" description="Disordered" evidence="4">
    <location>
        <begin position="82"/>
        <end position="134"/>
    </location>
</feature>